<dbReference type="EMBL" id="CP098755">
    <property type="protein sequence ID" value="USG65218.1"/>
    <property type="molecule type" value="Genomic_DNA"/>
</dbReference>
<gene>
    <name evidence="1" type="ORF">NDK47_24355</name>
</gene>
<evidence type="ECO:0000313" key="1">
    <source>
        <dbReference type="EMBL" id="USG65218.1"/>
    </source>
</evidence>
<keyword evidence="2" id="KW-1185">Reference proteome</keyword>
<proteinExistence type="predicted"/>
<dbReference type="Proteomes" id="UP001056500">
    <property type="component" value="Chromosome"/>
</dbReference>
<organism evidence="1 2">
    <name type="scientific">Brevibacillus ruminantium</name>
    <dbReference type="NCBI Taxonomy" id="2950604"/>
    <lineage>
        <taxon>Bacteria</taxon>
        <taxon>Bacillati</taxon>
        <taxon>Bacillota</taxon>
        <taxon>Bacilli</taxon>
        <taxon>Bacillales</taxon>
        <taxon>Paenibacillaceae</taxon>
        <taxon>Brevibacillus</taxon>
    </lineage>
</organism>
<accession>A0ABY4WDG8</accession>
<evidence type="ECO:0000313" key="2">
    <source>
        <dbReference type="Proteomes" id="UP001056500"/>
    </source>
</evidence>
<protein>
    <submittedName>
        <fullName evidence="1">Uncharacterized protein</fullName>
    </submittedName>
</protein>
<dbReference type="RefSeq" id="WP_251872311.1">
    <property type="nucleotide sequence ID" value="NZ_CP098755.1"/>
</dbReference>
<name>A0ABY4WDG8_9BACL</name>
<reference evidence="1" key="1">
    <citation type="submission" date="2022-06" db="EMBL/GenBank/DDBJ databases">
        <title>Genome sequencing of Brevibacillus sp. BB3-R1.</title>
        <authorList>
            <person name="Heo J."/>
            <person name="Lee D."/>
            <person name="Won M."/>
            <person name="Han B.-H."/>
            <person name="Hong S.-B."/>
            <person name="Kwon S.-W."/>
        </authorList>
    </citation>
    <scope>NUCLEOTIDE SEQUENCE</scope>
    <source>
        <strain evidence="1">BB3-R1</strain>
    </source>
</reference>
<sequence length="56" mass="6532">MVHWTTVEFVAEQPLLFERQATASRHIDKDKQLPADIVTIPAAVWSKNDDQSRERR</sequence>